<evidence type="ECO:0000256" key="1">
    <source>
        <dbReference type="ARBA" id="ARBA00022737"/>
    </source>
</evidence>
<dbReference type="InterPro" id="IPR036388">
    <property type="entry name" value="WH-like_DNA-bd_sf"/>
</dbReference>
<comment type="caution">
    <text evidence="5">The sequence shown here is derived from an EMBL/GenBank/DDBJ whole genome shotgun (WGS) entry which is preliminary data.</text>
</comment>
<evidence type="ECO:0000256" key="2">
    <source>
        <dbReference type="ARBA" id="ARBA00022821"/>
    </source>
</evidence>
<dbReference type="PRINTS" id="PR00364">
    <property type="entry name" value="DISEASERSIST"/>
</dbReference>
<dbReference type="Gene3D" id="1.10.10.10">
    <property type="entry name" value="Winged helix-like DNA-binding domain superfamily/Winged helix DNA-binding domain"/>
    <property type="match status" value="1"/>
</dbReference>
<dbReference type="GO" id="GO:0043531">
    <property type="term" value="F:ADP binding"/>
    <property type="evidence" value="ECO:0007669"/>
    <property type="project" value="InterPro"/>
</dbReference>
<dbReference type="Gene3D" id="3.40.50.300">
    <property type="entry name" value="P-loop containing nucleotide triphosphate hydrolases"/>
    <property type="match status" value="1"/>
</dbReference>
<dbReference type="Proteomes" id="UP000288805">
    <property type="component" value="Unassembled WGS sequence"/>
</dbReference>
<evidence type="ECO:0000313" key="6">
    <source>
        <dbReference type="Proteomes" id="UP000288805"/>
    </source>
</evidence>
<dbReference type="EMBL" id="QGNW01001962">
    <property type="protein sequence ID" value="RVW27222.1"/>
    <property type="molecule type" value="Genomic_DNA"/>
</dbReference>
<dbReference type="InterPro" id="IPR027417">
    <property type="entry name" value="P-loop_NTPase"/>
</dbReference>
<sequence>MNTLQGNGYGVSSGALSPTDFCKNNEILKMLHEYSTRKEREEVWRMMAEGRNEEAREMRHRNSPLKMNDTINWAEVHDTRDLAKIVLSRVIEKLYVVRIQEPAVLVGVEEDVQWIQRKLMRVRVKPEYSPEELMDVAYDLEDVIDDLILRSAGKQSRIGNWESCLLIIRIHKKLELVKSKIPALPRLPIMILRGANHDNYFEERVWSDIFLIHHRSVANTIVSPVEQKVSALLAQEVIHPHTKKKVMRVLDKFRSLNDFLTGLQSVELDACGMVWMEELSHVALSAVTAIEDFINKKEFTKRSWMRPSRGFLFAFGKLKSEDKLAMEMDKIYAKIQNLSMHRPTEFSRQSQSRDTESTVRISPQPTMQEPNLASFTDDVHAMVKRLLTDDKSFRVIPIMGMEGIGKTTLAKLIFNNKDVLNHFPFGVWTSDGYEFHLRDKEKLMDSNLSQLGDVWNYHVELQRLKAFLIDKRSLIVLDDTHILFLDHVLRILAESSNGSRMILTTHKISLPPNFRTMSDPHILRLRGDEEKALSHKDATIEEWSTVLQQFHHDQQQLWSNTLYKIHKDLSLYMRRCLFYFTLFPKDFDIPARRLMALWVAEDLVQPEGENETPEDVAERCLNMLIAQGMVQVTKKKLNGNVKMVRLPDALRQYWLSKAQQATFLGIHTDTRSELSLGTSRLRRLVDHLDKEDVSFDHIHSDYNTTTSLAPYYEDVLSFISFDTRKESQPGEDVGNFLRQSISSGCFLVLPVLDLENVFRPKLPEAIGKLTRLRYFGLRSTFLEILPSSISKLQNVQTLDMKHTSINTLPDSIWKLQQLRHLYLSESYRSKLMLGQGTNFPTILQTLCGLFVDEETPVRDGLDRSLDIRKLGLTMSSKQEAITLQLQAVVDWVLKQKQLRSLRLKSIDENNQPWDLELKPLVSLVNLSYIYLLGRLRNPSIISQFPYSLIDLTLSASGLVEDPMQSLGRLPNLRSLKLLAKSYLGKNMLCSFGGFPQLRVLKLWKLEQLEEWNVEKGALQALRDLEIRYSNTHEGSSQLQQFIELISKWVSTPSAHYSVPPCLSNLKRNSDIAAGNSLSCTAAIPHEAYFFSSTFKHKLQLSFILFSEYALGVSSREEVHNRWLETEDHWEYAQKWEMMSRVCGEAILFCKTGLTRSRYQVAQIR</sequence>
<dbReference type="InterPro" id="IPR002182">
    <property type="entry name" value="NB-ARC"/>
</dbReference>
<dbReference type="InterPro" id="IPR003593">
    <property type="entry name" value="AAA+_ATPase"/>
</dbReference>
<dbReference type="InterPro" id="IPR055414">
    <property type="entry name" value="LRR_R13L4/SHOC2-like"/>
</dbReference>
<feature type="region of interest" description="Disordered" evidence="3">
    <location>
        <begin position="342"/>
        <end position="367"/>
    </location>
</feature>
<keyword evidence="1" id="KW-0677">Repeat</keyword>
<dbReference type="PANTHER" id="PTHR23155:SF955">
    <property type="entry name" value="AAA+ ATPASE DOMAIN-CONTAINING PROTEIN"/>
    <property type="match status" value="1"/>
</dbReference>
<proteinExistence type="predicted"/>
<dbReference type="InterPro" id="IPR044974">
    <property type="entry name" value="Disease_R_plants"/>
</dbReference>
<dbReference type="Gene3D" id="3.80.10.10">
    <property type="entry name" value="Ribonuclease Inhibitor"/>
    <property type="match status" value="1"/>
</dbReference>
<name>A0A438CVK5_VITVI</name>
<gene>
    <name evidence="5" type="primary">RPP13L2_2</name>
    <name evidence="5" type="ORF">CK203_111965</name>
</gene>
<reference evidence="5 6" key="1">
    <citation type="journal article" date="2018" name="PLoS Genet.">
        <title>Population sequencing reveals clonal diversity and ancestral inbreeding in the grapevine cultivar Chardonnay.</title>
        <authorList>
            <person name="Roach M.J."/>
            <person name="Johnson D.L."/>
            <person name="Bohlmann J."/>
            <person name="van Vuuren H.J."/>
            <person name="Jones S.J."/>
            <person name="Pretorius I.S."/>
            <person name="Schmidt S.A."/>
            <person name="Borneman A.R."/>
        </authorList>
    </citation>
    <scope>NUCLEOTIDE SEQUENCE [LARGE SCALE GENOMIC DNA]</scope>
    <source>
        <strain evidence="6">cv. Chardonnay</strain>
        <tissue evidence="5">Leaf</tissue>
    </source>
</reference>
<accession>A0A438CVK5</accession>
<organism evidence="5 6">
    <name type="scientific">Vitis vinifera</name>
    <name type="common">Grape</name>
    <dbReference type="NCBI Taxonomy" id="29760"/>
    <lineage>
        <taxon>Eukaryota</taxon>
        <taxon>Viridiplantae</taxon>
        <taxon>Streptophyta</taxon>
        <taxon>Embryophyta</taxon>
        <taxon>Tracheophyta</taxon>
        <taxon>Spermatophyta</taxon>
        <taxon>Magnoliopsida</taxon>
        <taxon>eudicotyledons</taxon>
        <taxon>Gunneridae</taxon>
        <taxon>Pentapetalae</taxon>
        <taxon>rosids</taxon>
        <taxon>Vitales</taxon>
        <taxon>Vitaceae</taxon>
        <taxon>Viteae</taxon>
        <taxon>Vitis</taxon>
    </lineage>
</organism>
<dbReference type="Pfam" id="PF00931">
    <property type="entry name" value="NB-ARC"/>
    <property type="match status" value="1"/>
</dbReference>
<evidence type="ECO:0000256" key="3">
    <source>
        <dbReference type="SAM" id="MobiDB-lite"/>
    </source>
</evidence>
<dbReference type="SUPFAM" id="SSF52540">
    <property type="entry name" value="P-loop containing nucleoside triphosphate hydrolases"/>
    <property type="match status" value="1"/>
</dbReference>
<feature type="domain" description="AAA+ ATPase" evidence="4">
    <location>
        <begin position="392"/>
        <end position="528"/>
    </location>
</feature>
<dbReference type="SUPFAM" id="SSF52058">
    <property type="entry name" value="L domain-like"/>
    <property type="match status" value="1"/>
</dbReference>
<dbReference type="SMART" id="SM00382">
    <property type="entry name" value="AAA"/>
    <property type="match status" value="1"/>
</dbReference>
<dbReference type="AlphaFoldDB" id="A0A438CVK5"/>
<dbReference type="Pfam" id="PF23559">
    <property type="entry name" value="WHD_DRP"/>
    <property type="match status" value="1"/>
</dbReference>
<dbReference type="InterPro" id="IPR058922">
    <property type="entry name" value="WHD_DRP"/>
</dbReference>
<evidence type="ECO:0000313" key="5">
    <source>
        <dbReference type="EMBL" id="RVW27222.1"/>
    </source>
</evidence>
<dbReference type="Pfam" id="PF23598">
    <property type="entry name" value="LRR_14"/>
    <property type="match status" value="1"/>
</dbReference>
<protein>
    <submittedName>
        <fullName evidence="5">Putative disease resistance RPP13-like protein 2</fullName>
    </submittedName>
</protein>
<dbReference type="PANTHER" id="PTHR23155">
    <property type="entry name" value="DISEASE RESISTANCE PROTEIN RP"/>
    <property type="match status" value="1"/>
</dbReference>
<dbReference type="InterPro" id="IPR032675">
    <property type="entry name" value="LRR_dom_sf"/>
</dbReference>
<keyword evidence="2" id="KW-0611">Plant defense</keyword>
<dbReference type="GO" id="GO:0006952">
    <property type="term" value="P:defense response"/>
    <property type="evidence" value="ECO:0007669"/>
    <property type="project" value="UniProtKB-KW"/>
</dbReference>
<evidence type="ECO:0000259" key="4">
    <source>
        <dbReference type="SMART" id="SM00382"/>
    </source>
</evidence>
<dbReference type="GO" id="GO:0051707">
    <property type="term" value="P:response to other organism"/>
    <property type="evidence" value="ECO:0007669"/>
    <property type="project" value="UniProtKB-ARBA"/>
</dbReference>
<feature type="compositionally biased region" description="Polar residues" evidence="3">
    <location>
        <begin position="358"/>
        <end position="367"/>
    </location>
</feature>